<gene>
    <name evidence="1" type="ORF">L3Q82_020780</name>
</gene>
<accession>A0ACB8V8L2</accession>
<dbReference type="Proteomes" id="UP000831701">
    <property type="component" value="Chromosome 24"/>
</dbReference>
<keyword evidence="2" id="KW-1185">Reference proteome</keyword>
<protein>
    <submittedName>
        <fullName evidence="1">Uncharacterized protein</fullName>
    </submittedName>
</protein>
<sequence>MHPQQQSQQFTPAKQRERDARPSQRGLNIPESGHHNSLSPPLHLPSLPLSSAPFLLPSTLVITESPERLQGKESERGRVEEKR</sequence>
<dbReference type="EMBL" id="CM041554">
    <property type="protein sequence ID" value="KAI3351962.1"/>
    <property type="molecule type" value="Genomic_DNA"/>
</dbReference>
<feature type="non-terminal residue" evidence="1">
    <location>
        <position position="83"/>
    </location>
</feature>
<reference evidence="1" key="1">
    <citation type="submission" date="2022-04" db="EMBL/GenBank/DDBJ databases">
        <title>Jade perch genome.</title>
        <authorList>
            <person name="Chao B."/>
        </authorList>
    </citation>
    <scope>NUCLEOTIDE SEQUENCE</scope>
    <source>
        <strain evidence="1">CB-2022</strain>
    </source>
</reference>
<organism evidence="1 2">
    <name type="scientific">Scortum barcoo</name>
    <name type="common">barcoo grunter</name>
    <dbReference type="NCBI Taxonomy" id="214431"/>
    <lineage>
        <taxon>Eukaryota</taxon>
        <taxon>Metazoa</taxon>
        <taxon>Chordata</taxon>
        <taxon>Craniata</taxon>
        <taxon>Vertebrata</taxon>
        <taxon>Euteleostomi</taxon>
        <taxon>Actinopterygii</taxon>
        <taxon>Neopterygii</taxon>
        <taxon>Teleostei</taxon>
        <taxon>Neoteleostei</taxon>
        <taxon>Acanthomorphata</taxon>
        <taxon>Eupercaria</taxon>
        <taxon>Centrarchiformes</taxon>
        <taxon>Terapontoidei</taxon>
        <taxon>Terapontidae</taxon>
        <taxon>Scortum</taxon>
    </lineage>
</organism>
<comment type="caution">
    <text evidence="1">The sequence shown here is derived from an EMBL/GenBank/DDBJ whole genome shotgun (WGS) entry which is preliminary data.</text>
</comment>
<name>A0ACB8V8L2_9TELE</name>
<proteinExistence type="predicted"/>
<evidence type="ECO:0000313" key="2">
    <source>
        <dbReference type="Proteomes" id="UP000831701"/>
    </source>
</evidence>
<evidence type="ECO:0000313" key="1">
    <source>
        <dbReference type="EMBL" id="KAI3351962.1"/>
    </source>
</evidence>